<dbReference type="InterPro" id="IPR009057">
    <property type="entry name" value="Homeodomain-like_sf"/>
</dbReference>
<gene>
    <name evidence="5" type="primary">rhaR_1</name>
    <name evidence="5" type="ORF">KBTEX_00877</name>
</gene>
<dbReference type="PRINTS" id="PR00032">
    <property type="entry name" value="HTHARAC"/>
</dbReference>
<accession>A0A5B8R6F1</accession>
<dbReference type="InterPro" id="IPR020449">
    <property type="entry name" value="Tscrpt_reg_AraC-type_HTH"/>
</dbReference>
<name>A0A5B8R6F1_9ZZZZ</name>
<proteinExistence type="predicted"/>
<dbReference type="SUPFAM" id="SSF51215">
    <property type="entry name" value="Regulatory protein AraC"/>
    <property type="match status" value="1"/>
</dbReference>
<organism evidence="5">
    <name type="scientific">uncultured organism</name>
    <dbReference type="NCBI Taxonomy" id="155900"/>
    <lineage>
        <taxon>unclassified sequences</taxon>
        <taxon>environmental samples</taxon>
    </lineage>
</organism>
<evidence type="ECO:0000256" key="3">
    <source>
        <dbReference type="ARBA" id="ARBA00023163"/>
    </source>
</evidence>
<keyword evidence="2" id="KW-0238">DNA-binding</keyword>
<dbReference type="InterPro" id="IPR014710">
    <property type="entry name" value="RmlC-like_jellyroll"/>
</dbReference>
<dbReference type="PANTHER" id="PTHR43280:SF30">
    <property type="entry name" value="MMSAB OPERON REGULATORY PROTEIN"/>
    <property type="match status" value="1"/>
</dbReference>
<dbReference type="InterPro" id="IPR003313">
    <property type="entry name" value="AraC-bd"/>
</dbReference>
<dbReference type="Gene3D" id="1.10.10.60">
    <property type="entry name" value="Homeodomain-like"/>
    <property type="match status" value="2"/>
</dbReference>
<dbReference type="Pfam" id="PF02311">
    <property type="entry name" value="AraC_binding"/>
    <property type="match status" value="1"/>
</dbReference>
<dbReference type="CDD" id="cd06986">
    <property type="entry name" value="cupin_MmsR-like_N"/>
    <property type="match status" value="1"/>
</dbReference>
<keyword evidence="1" id="KW-0805">Transcription regulation</keyword>
<dbReference type="Pfam" id="PF12833">
    <property type="entry name" value="HTH_18"/>
    <property type="match status" value="1"/>
</dbReference>
<protein>
    <submittedName>
        <fullName evidence="5">HTH-type transcriptional activator RhaR</fullName>
    </submittedName>
</protein>
<dbReference type="SUPFAM" id="SSF46689">
    <property type="entry name" value="Homeodomain-like"/>
    <property type="match status" value="2"/>
</dbReference>
<dbReference type="AlphaFoldDB" id="A0A5B8R6F1"/>
<dbReference type="PROSITE" id="PS01124">
    <property type="entry name" value="HTH_ARAC_FAMILY_2"/>
    <property type="match status" value="1"/>
</dbReference>
<dbReference type="SMART" id="SM00342">
    <property type="entry name" value="HTH_ARAC"/>
    <property type="match status" value="1"/>
</dbReference>
<dbReference type="PANTHER" id="PTHR43280">
    <property type="entry name" value="ARAC-FAMILY TRANSCRIPTIONAL REGULATOR"/>
    <property type="match status" value="1"/>
</dbReference>
<evidence type="ECO:0000256" key="2">
    <source>
        <dbReference type="ARBA" id="ARBA00023125"/>
    </source>
</evidence>
<evidence type="ECO:0000313" key="5">
    <source>
        <dbReference type="EMBL" id="QEA04569.1"/>
    </source>
</evidence>
<sequence length="293" mass="33132">MTGPSDWPLPPEGVRFFVPTFLRDHLAGNPLTRELYPHAMGYYPRAAGHAVRRDSHVDHLVLYCCDGAGTLSVDGHEWPVAAGDVMLLPRDVLHAYAASGDDPWTLYWVHFDGTRTGDFWAAIGFERERPVARLGRSPKLLADFETLLGVRRSGYSPPVFVHAANHLRAMLSYLAVVSPRSATRQAGGFDLDHVHALMQANLHHHLDLDTLAASVNLSRYTFARQYKRLTGMPPIQNFIHMKMERACYLLDISTRSVQQIAFELGYEDAYYFSRLFRKVVGVSPTRYRAMRYG</sequence>
<dbReference type="GO" id="GO:0003700">
    <property type="term" value="F:DNA-binding transcription factor activity"/>
    <property type="evidence" value="ECO:0007669"/>
    <property type="project" value="InterPro"/>
</dbReference>
<dbReference type="InterPro" id="IPR018060">
    <property type="entry name" value="HTH_AraC"/>
</dbReference>
<evidence type="ECO:0000259" key="4">
    <source>
        <dbReference type="PROSITE" id="PS01124"/>
    </source>
</evidence>
<evidence type="ECO:0000256" key="1">
    <source>
        <dbReference type="ARBA" id="ARBA00023015"/>
    </source>
</evidence>
<feature type="domain" description="HTH araC/xylS-type" evidence="4">
    <location>
        <begin position="192"/>
        <end position="290"/>
    </location>
</feature>
<keyword evidence="3" id="KW-0804">Transcription</keyword>
<dbReference type="Gene3D" id="2.60.120.10">
    <property type="entry name" value="Jelly Rolls"/>
    <property type="match status" value="1"/>
</dbReference>
<dbReference type="GO" id="GO:0043565">
    <property type="term" value="F:sequence-specific DNA binding"/>
    <property type="evidence" value="ECO:0007669"/>
    <property type="project" value="InterPro"/>
</dbReference>
<dbReference type="PROSITE" id="PS00041">
    <property type="entry name" value="HTH_ARAC_FAMILY_1"/>
    <property type="match status" value="1"/>
</dbReference>
<dbReference type="InterPro" id="IPR018062">
    <property type="entry name" value="HTH_AraC-typ_CS"/>
</dbReference>
<reference evidence="5" key="1">
    <citation type="submission" date="2019-06" db="EMBL/GenBank/DDBJ databases">
        <authorList>
            <person name="Murdoch R.W."/>
            <person name="Fathepure B."/>
        </authorList>
    </citation>
    <scope>NUCLEOTIDE SEQUENCE</scope>
</reference>
<dbReference type="EMBL" id="MN079085">
    <property type="protein sequence ID" value="QEA04569.1"/>
    <property type="molecule type" value="Genomic_DNA"/>
</dbReference>
<dbReference type="InterPro" id="IPR037923">
    <property type="entry name" value="HTH-like"/>
</dbReference>